<dbReference type="GO" id="GO:0016757">
    <property type="term" value="F:glycosyltransferase activity"/>
    <property type="evidence" value="ECO:0007669"/>
    <property type="project" value="UniProtKB-ARBA"/>
</dbReference>
<protein>
    <submittedName>
        <fullName evidence="2">Glycosyl transferase family 1</fullName>
    </submittedName>
</protein>
<dbReference type="SUPFAM" id="SSF53756">
    <property type="entry name" value="UDP-Glycosyltransferase/glycogen phosphorylase"/>
    <property type="match status" value="1"/>
</dbReference>
<feature type="domain" description="Glycosyltransferase subfamily 4-like N-terminal" evidence="1">
    <location>
        <begin position="22"/>
        <end position="175"/>
    </location>
</feature>
<accession>A0A3S9B6S2</accession>
<dbReference type="RefSeq" id="WP_126010938.1">
    <property type="nucleotide sequence ID" value="NZ_CP032509.1"/>
</dbReference>
<dbReference type="Proteomes" id="UP000268192">
    <property type="component" value="Chromosome"/>
</dbReference>
<sequence>MPAILYLVHDVTDPAVAKRVTMLSAGGATVRVAGFRREGRQAPARLGAGAPIDLGMTRDGQFAQRIAAVARAALGLKQALAGLAAPDIIIARNLEMLALAHRVAGLYRSPPAIVYESLDIHRLLLGSGAVSSTLRTVERRLAADAALLMTSSPAFLREYFEPYGQVSAPVELVENKVLALEGERGVPQLGPRFERPWVIGWFGALRCSRSLAILKDVASRMDGAIEVVMRGRPAYREIPDFDAQVRDAPHLRFEGAYEPEDLPSHYVAVDFCWAIDFFEAGQNSEWLLPNRLYESGAHGVVPIARANTETARFLQARNIGIVLDEGSADDLVARLSDLTKEELQRLSARQQALDASTWTYGVEDCRALVQRLAALAPSQPMEAAA</sequence>
<dbReference type="InterPro" id="IPR028098">
    <property type="entry name" value="Glyco_trans_4-like_N"/>
</dbReference>
<dbReference type="EMBL" id="CP032509">
    <property type="protein sequence ID" value="AZN72614.1"/>
    <property type="molecule type" value="Genomic_DNA"/>
</dbReference>
<dbReference type="KEGG" id="abaw:D5400_16250"/>
<name>A0A3S9B6S2_9HYPH</name>
<dbReference type="AlphaFoldDB" id="A0A3S9B6S2"/>
<keyword evidence="2" id="KW-0808">Transferase</keyword>
<keyword evidence="3" id="KW-1185">Reference proteome</keyword>
<evidence type="ECO:0000313" key="3">
    <source>
        <dbReference type="Proteomes" id="UP000268192"/>
    </source>
</evidence>
<evidence type="ECO:0000259" key="1">
    <source>
        <dbReference type="Pfam" id="PF13579"/>
    </source>
</evidence>
<dbReference type="Pfam" id="PF13579">
    <property type="entry name" value="Glyco_trans_4_4"/>
    <property type="match status" value="1"/>
</dbReference>
<dbReference type="Gene3D" id="3.40.50.2000">
    <property type="entry name" value="Glycogen Phosphorylase B"/>
    <property type="match status" value="1"/>
</dbReference>
<reference evidence="2 3" key="1">
    <citation type="submission" date="2018-09" db="EMBL/GenBank/DDBJ databases">
        <title>Marinorhizobium profundi gen. nov., sp. nov., isolated from a deep-sea sediment sample from the New Britain Trench and proposal of Marinorhizobiaceae fam. nov. in the order Rhizobiales of the class Alphaproteobacteria.</title>
        <authorList>
            <person name="Cao J."/>
        </authorList>
    </citation>
    <scope>NUCLEOTIDE SEQUENCE [LARGE SCALE GENOMIC DNA]</scope>
    <source>
        <strain evidence="2 3">WS11</strain>
    </source>
</reference>
<gene>
    <name evidence="2" type="ORF">D5400_16250</name>
</gene>
<dbReference type="OrthoDB" id="7973140at2"/>
<proteinExistence type="predicted"/>
<organism evidence="2 3">
    <name type="scientific">Georhizobium profundi</name>
    <dbReference type="NCBI Taxonomy" id="2341112"/>
    <lineage>
        <taxon>Bacteria</taxon>
        <taxon>Pseudomonadati</taxon>
        <taxon>Pseudomonadota</taxon>
        <taxon>Alphaproteobacteria</taxon>
        <taxon>Hyphomicrobiales</taxon>
        <taxon>Rhizobiaceae</taxon>
        <taxon>Georhizobium</taxon>
    </lineage>
</organism>
<evidence type="ECO:0000313" key="2">
    <source>
        <dbReference type="EMBL" id="AZN72614.1"/>
    </source>
</evidence>